<evidence type="ECO:0000313" key="1">
    <source>
        <dbReference type="EMBL" id="PQV63077.1"/>
    </source>
</evidence>
<reference evidence="1 2" key="1">
    <citation type="journal article" date="2018" name="Syst. Appl. Microbiol.">
        <title>Abditibacterium utsteinense sp. nov., the first cultivated member of candidate phylum FBP, isolated from ice-free Antarctic soil samples.</title>
        <authorList>
            <person name="Tahon G."/>
            <person name="Tytgat B."/>
            <person name="Lebbe L."/>
            <person name="Carlier A."/>
            <person name="Willems A."/>
        </authorList>
    </citation>
    <scope>NUCLEOTIDE SEQUENCE [LARGE SCALE GENOMIC DNA]</scope>
    <source>
        <strain evidence="1 2">LMG 29911</strain>
    </source>
</reference>
<comment type="caution">
    <text evidence="1">The sequence shown here is derived from an EMBL/GenBank/DDBJ whole genome shotgun (WGS) entry which is preliminary data.</text>
</comment>
<dbReference type="InParanoid" id="A0A2S8SQK0"/>
<protein>
    <submittedName>
        <fullName evidence="1">Uncharacterized protein</fullName>
    </submittedName>
</protein>
<dbReference type="Proteomes" id="UP000237684">
    <property type="component" value="Unassembled WGS sequence"/>
</dbReference>
<sequence>MLKVSIPDDFSGDHIAIFRLWPEYKWKHYDDEYDVEIEIKAGNFGGRFKAQLFLGEINEFRIGLKDLYNNLSTTLNFQSIEVIYEHQLKLRI</sequence>
<gene>
    <name evidence="1" type="ORF">B1R32_11654</name>
</gene>
<proteinExistence type="predicted"/>
<dbReference type="OrthoDB" id="665647at2"/>
<keyword evidence="2" id="KW-1185">Reference proteome</keyword>
<dbReference type="AlphaFoldDB" id="A0A2S8SQK0"/>
<dbReference type="EMBL" id="NIGF01000016">
    <property type="protein sequence ID" value="PQV63077.1"/>
    <property type="molecule type" value="Genomic_DNA"/>
</dbReference>
<dbReference type="InterPro" id="IPR056510">
    <property type="entry name" value="WapI"/>
</dbReference>
<dbReference type="Pfam" id="PF24716">
    <property type="entry name" value="WapI"/>
    <property type="match status" value="1"/>
</dbReference>
<dbReference type="RefSeq" id="WP_106380816.1">
    <property type="nucleotide sequence ID" value="NZ_NIGF01000016.1"/>
</dbReference>
<organism evidence="1 2">
    <name type="scientific">Abditibacterium utsteinense</name>
    <dbReference type="NCBI Taxonomy" id="1960156"/>
    <lineage>
        <taxon>Bacteria</taxon>
        <taxon>Pseudomonadati</taxon>
        <taxon>Abditibacteriota</taxon>
        <taxon>Abditibacteriia</taxon>
        <taxon>Abditibacteriales</taxon>
        <taxon>Abditibacteriaceae</taxon>
        <taxon>Abditibacterium</taxon>
    </lineage>
</organism>
<evidence type="ECO:0000313" key="2">
    <source>
        <dbReference type="Proteomes" id="UP000237684"/>
    </source>
</evidence>
<accession>A0A2S8SQK0</accession>
<name>A0A2S8SQK0_9BACT</name>